<dbReference type="InterPro" id="IPR016166">
    <property type="entry name" value="FAD-bd_PCMH"/>
</dbReference>
<evidence type="ECO:0000313" key="4">
    <source>
        <dbReference type="EMBL" id="MBC2776666.1"/>
    </source>
</evidence>
<keyword evidence="5" id="KW-1185">Reference proteome</keyword>
<dbReference type="GO" id="GO:0071949">
    <property type="term" value="F:FAD binding"/>
    <property type="evidence" value="ECO:0007669"/>
    <property type="project" value="InterPro"/>
</dbReference>
<gene>
    <name evidence="4" type="primary">glcE</name>
    <name evidence="4" type="ORF">H6P80_03430</name>
</gene>
<keyword evidence="4" id="KW-0560">Oxidoreductase</keyword>
<comment type="caution">
    <text evidence="4">The sequence shown here is derived from an EMBL/GenBank/DDBJ whole genome shotgun (WGS) entry which is preliminary data.</text>
</comment>
<dbReference type="InterPro" id="IPR016169">
    <property type="entry name" value="FAD-bd_PCMH_sub2"/>
</dbReference>
<dbReference type="InterPro" id="IPR036318">
    <property type="entry name" value="FAD-bd_PCMH-like_sf"/>
</dbReference>
<dbReference type="InterPro" id="IPR016164">
    <property type="entry name" value="FAD-linked_Oxase-like_C"/>
</dbReference>
<evidence type="ECO:0000256" key="1">
    <source>
        <dbReference type="ARBA" id="ARBA00022630"/>
    </source>
</evidence>
<dbReference type="Pfam" id="PF01565">
    <property type="entry name" value="FAD_binding_4"/>
    <property type="match status" value="1"/>
</dbReference>
<dbReference type="SUPFAM" id="SSF55103">
    <property type="entry name" value="FAD-linked oxidases, C-terminal domain"/>
    <property type="match status" value="1"/>
</dbReference>
<feature type="domain" description="FAD-binding PCMH-type" evidence="3">
    <location>
        <begin position="1"/>
        <end position="176"/>
    </location>
</feature>
<evidence type="ECO:0000259" key="3">
    <source>
        <dbReference type="PROSITE" id="PS51387"/>
    </source>
</evidence>
<dbReference type="PANTHER" id="PTHR11748">
    <property type="entry name" value="D-LACTATE DEHYDROGENASE"/>
    <property type="match status" value="1"/>
</dbReference>
<dbReference type="Gene3D" id="3.30.465.10">
    <property type="match status" value="1"/>
</dbReference>
<organism evidence="4 5">
    <name type="scientific">Parasphingopyxis marina</name>
    <dbReference type="NCBI Taxonomy" id="2761622"/>
    <lineage>
        <taxon>Bacteria</taxon>
        <taxon>Pseudomonadati</taxon>
        <taxon>Pseudomonadota</taxon>
        <taxon>Alphaproteobacteria</taxon>
        <taxon>Sphingomonadales</taxon>
        <taxon>Sphingomonadaceae</taxon>
        <taxon>Parasphingopyxis</taxon>
    </lineage>
</organism>
<name>A0A842HUB1_9SPHN</name>
<dbReference type="AlphaFoldDB" id="A0A842HUB1"/>
<dbReference type="Proteomes" id="UP000564378">
    <property type="component" value="Unassembled WGS sequence"/>
</dbReference>
<dbReference type="PANTHER" id="PTHR11748:SF103">
    <property type="entry name" value="GLYCOLATE OXIDASE SUBUNIT GLCE"/>
    <property type="match status" value="1"/>
</dbReference>
<reference evidence="4 5" key="1">
    <citation type="submission" date="2020-08" db="EMBL/GenBank/DDBJ databases">
        <title>Draft genome sequence of Parasphingopyxis sp. GrpM-11.</title>
        <authorList>
            <person name="Oh J."/>
            <person name="Roh D.-H."/>
        </authorList>
    </citation>
    <scope>NUCLEOTIDE SEQUENCE [LARGE SCALE GENOMIC DNA]</scope>
    <source>
        <strain evidence="4 5">GrpM-11</strain>
    </source>
</reference>
<dbReference type="InterPro" id="IPR006094">
    <property type="entry name" value="Oxid_FAD_bind_N"/>
</dbReference>
<dbReference type="EMBL" id="JACJVJ010000001">
    <property type="protein sequence ID" value="MBC2776666.1"/>
    <property type="molecule type" value="Genomic_DNA"/>
</dbReference>
<evidence type="ECO:0000256" key="2">
    <source>
        <dbReference type="ARBA" id="ARBA00022827"/>
    </source>
</evidence>
<dbReference type="NCBIfam" id="NF008439">
    <property type="entry name" value="PRK11282.1"/>
    <property type="match status" value="1"/>
</dbReference>
<keyword evidence="1" id="KW-0285">Flavoprotein</keyword>
<dbReference type="RefSeq" id="WP_185799932.1">
    <property type="nucleotide sequence ID" value="NZ_JACJVJ010000001.1"/>
</dbReference>
<proteinExistence type="predicted"/>
<accession>A0A842HUB1</accession>
<dbReference type="GO" id="GO:0019154">
    <property type="term" value="F:glycolate dehydrogenase activity"/>
    <property type="evidence" value="ECO:0007669"/>
    <property type="project" value="UniProtKB-EC"/>
</dbReference>
<dbReference type="EC" id="1.1.99.14" evidence="4"/>
<sequence length="382" mass="40035">METERLQRAIADAGREGRRLEIRGGGSKRAIGAPRDDAAILDTSACRGILAYDPAELVVTVGAGTPLVEVEQLLADNGQMLAFEPFDHGPIFGEPEGKATIGGVVAAGVSGSRRLSAGAARDHLLGFRAISGRGEAFVGGAKVVKNVTGYDLPKVMAGSWGRLALLTELSLKVLPAPRERASLMLEGLTDAEAIGTLSRALGGDCDIAAAAHFPQGTARADAVTLMRLEGFGPSVEARLAALTQDYGGAVLRGEEERALWEKLKTLEPLADGALLWRIVVPPSLGWRVPKGLDGFARRWLYDWGGGLIWLTASDPEAPVRRVAESVGGHAMLVRAAPDVRTFVDTFHPEAPAVAALSRRVAAGFDPAGVFASARFAGGADAH</sequence>
<dbReference type="PROSITE" id="PS51387">
    <property type="entry name" value="FAD_PCMH"/>
    <property type="match status" value="1"/>
</dbReference>
<evidence type="ECO:0000313" key="5">
    <source>
        <dbReference type="Proteomes" id="UP000564378"/>
    </source>
</evidence>
<dbReference type="SUPFAM" id="SSF56176">
    <property type="entry name" value="FAD-binding/transporter-associated domain-like"/>
    <property type="match status" value="1"/>
</dbReference>
<keyword evidence="2" id="KW-0274">FAD</keyword>
<protein>
    <submittedName>
        <fullName evidence="4">Glycolate oxidase subunit GlcE</fullName>
        <ecNumber evidence="4">1.1.99.14</ecNumber>
    </submittedName>
</protein>